<dbReference type="RefSeq" id="WP_380231524.1">
    <property type="nucleotide sequence ID" value="NZ_JBHSVH010000002.1"/>
</dbReference>
<organism evidence="3 4">
    <name type="scientific">Kitasatospora paranensis</name>
    <dbReference type="NCBI Taxonomy" id="258053"/>
    <lineage>
        <taxon>Bacteria</taxon>
        <taxon>Bacillati</taxon>
        <taxon>Actinomycetota</taxon>
        <taxon>Actinomycetes</taxon>
        <taxon>Kitasatosporales</taxon>
        <taxon>Streptomycetaceae</taxon>
        <taxon>Kitasatospora</taxon>
    </lineage>
</organism>
<feature type="region of interest" description="Disordered" evidence="1">
    <location>
        <begin position="32"/>
        <end position="88"/>
    </location>
</feature>
<feature type="compositionally biased region" description="Low complexity" evidence="1">
    <location>
        <begin position="59"/>
        <end position="84"/>
    </location>
</feature>
<evidence type="ECO:0000256" key="2">
    <source>
        <dbReference type="SAM" id="SignalP"/>
    </source>
</evidence>
<dbReference type="PROSITE" id="PS51318">
    <property type="entry name" value="TAT"/>
    <property type="match status" value="1"/>
</dbReference>
<keyword evidence="4" id="KW-1185">Reference proteome</keyword>
<protein>
    <submittedName>
        <fullName evidence="3">Uncharacterized protein</fullName>
    </submittedName>
</protein>
<feature type="signal peptide" evidence="2">
    <location>
        <begin position="1"/>
        <end position="24"/>
    </location>
</feature>
<evidence type="ECO:0000256" key="1">
    <source>
        <dbReference type="SAM" id="MobiDB-lite"/>
    </source>
</evidence>
<proteinExistence type="predicted"/>
<name>A0ABW2FYD9_9ACTN</name>
<comment type="caution">
    <text evidence="3">The sequence shown here is derived from an EMBL/GenBank/DDBJ whole genome shotgun (WGS) entry which is preliminary data.</text>
</comment>
<dbReference type="Proteomes" id="UP001596435">
    <property type="component" value="Unassembled WGS sequence"/>
</dbReference>
<gene>
    <name evidence="3" type="ORF">ACFQMG_18345</name>
</gene>
<sequence>MTTRPASRSARRPLIASASLLALAATLLLLPNGQPRGQAPLPVKPSTQPATSTSVQSVPTPAAQASRATSPAPAAPSTPRTAPADLLAGDMPDSYLQQVLEQTQPADLPAAQEKQLVAQADQVLLADLTGQGRSAFPSYFGGQTATAAWSHVRVQAGIARRHPGSSSQVDAHLVYAGTDPHGQAQERQTVTIVLAQAPGDGGWQPVGAP</sequence>
<accession>A0ABW2FYD9</accession>
<evidence type="ECO:0000313" key="4">
    <source>
        <dbReference type="Proteomes" id="UP001596435"/>
    </source>
</evidence>
<evidence type="ECO:0000313" key="3">
    <source>
        <dbReference type="EMBL" id="MFC7181515.1"/>
    </source>
</evidence>
<dbReference type="InterPro" id="IPR006311">
    <property type="entry name" value="TAT_signal"/>
</dbReference>
<feature type="compositionally biased region" description="Polar residues" evidence="1">
    <location>
        <begin position="45"/>
        <end position="58"/>
    </location>
</feature>
<dbReference type="EMBL" id="JBHTAJ010000032">
    <property type="protein sequence ID" value="MFC7181515.1"/>
    <property type="molecule type" value="Genomic_DNA"/>
</dbReference>
<feature type="chain" id="PRO_5045771735" evidence="2">
    <location>
        <begin position="25"/>
        <end position="209"/>
    </location>
</feature>
<reference evidence="4" key="1">
    <citation type="journal article" date="2019" name="Int. J. Syst. Evol. Microbiol.">
        <title>The Global Catalogue of Microorganisms (GCM) 10K type strain sequencing project: providing services to taxonomists for standard genome sequencing and annotation.</title>
        <authorList>
            <consortium name="The Broad Institute Genomics Platform"/>
            <consortium name="The Broad Institute Genome Sequencing Center for Infectious Disease"/>
            <person name="Wu L."/>
            <person name="Ma J."/>
        </authorList>
    </citation>
    <scope>NUCLEOTIDE SEQUENCE [LARGE SCALE GENOMIC DNA]</scope>
    <source>
        <strain evidence="4">CGMCC 1.12859</strain>
    </source>
</reference>
<keyword evidence="2" id="KW-0732">Signal</keyword>